<accession>A0A9N9GP02</accession>
<dbReference type="InterPro" id="IPR002698">
    <property type="entry name" value="FTHF_cligase"/>
</dbReference>
<keyword evidence="2" id="KW-0547">Nucleotide-binding</keyword>
<dbReference type="PANTHER" id="PTHR23407:SF1">
    <property type="entry name" value="5-FORMYLTETRAHYDROFOLATE CYCLO-LIGASE"/>
    <property type="match status" value="1"/>
</dbReference>
<sequence>MEMVKLKSLQDYLSLKNRVNDSGFPTLDNQESEIATQLDLIIIPGMAYDNDGTRLSYNKEEPYNEYLAKCEEWKSPPKIMAFALEVQILRDENVPVTDRRPHIILSPSQDIWVNNN</sequence>
<evidence type="ECO:0000256" key="1">
    <source>
        <dbReference type="ARBA" id="ARBA00010638"/>
    </source>
</evidence>
<evidence type="ECO:0000256" key="4">
    <source>
        <dbReference type="ARBA" id="ARBA00036539"/>
    </source>
</evidence>
<dbReference type="Proteomes" id="UP000789405">
    <property type="component" value="Unassembled WGS sequence"/>
</dbReference>
<comment type="caution">
    <text evidence="6">The sequence shown here is derived from an EMBL/GenBank/DDBJ whole genome shotgun (WGS) entry which is preliminary data.</text>
</comment>
<dbReference type="PANTHER" id="PTHR23407">
    <property type="entry name" value="ATPASE INHIBITOR/5-FORMYLTETRAHYDROFOLATE CYCLO-LIGASE"/>
    <property type="match status" value="1"/>
</dbReference>
<dbReference type="GO" id="GO:0009396">
    <property type="term" value="P:folic acid-containing compound biosynthetic process"/>
    <property type="evidence" value="ECO:0007669"/>
    <property type="project" value="TreeGrafter"/>
</dbReference>
<dbReference type="OrthoDB" id="2015992at2759"/>
<dbReference type="EMBL" id="CAJVPY010004305">
    <property type="protein sequence ID" value="CAG8615714.1"/>
    <property type="molecule type" value="Genomic_DNA"/>
</dbReference>
<keyword evidence="7" id="KW-1185">Reference proteome</keyword>
<proteinExistence type="inferred from homology"/>
<keyword evidence="3" id="KW-0067">ATP-binding</keyword>
<evidence type="ECO:0000313" key="7">
    <source>
        <dbReference type="Proteomes" id="UP000789405"/>
    </source>
</evidence>
<name>A0A9N9GP02_9GLOM</name>
<dbReference type="InterPro" id="IPR037171">
    <property type="entry name" value="NagB/RpiA_transferase-like"/>
</dbReference>
<protein>
    <recommendedName>
        <fullName evidence="5">5-formyltetrahydrofolate cyclo-ligase</fullName>
        <ecNumber evidence="5">6.3.3.2</ecNumber>
    </recommendedName>
</protein>
<dbReference type="GO" id="GO:0005739">
    <property type="term" value="C:mitochondrion"/>
    <property type="evidence" value="ECO:0007669"/>
    <property type="project" value="TreeGrafter"/>
</dbReference>
<evidence type="ECO:0000256" key="5">
    <source>
        <dbReference type="ARBA" id="ARBA00038966"/>
    </source>
</evidence>
<evidence type="ECO:0000256" key="2">
    <source>
        <dbReference type="ARBA" id="ARBA00022741"/>
    </source>
</evidence>
<dbReference type="GO" id="GO:0035999">
    <property type="term" value="P:tetrahydrofolate interconversion"/>
    <property type="evidence" value="ECO:0007669"/>
    <property type="project" value="TreeGrafter"/>
</dbReference>
<evidence type="ECO:0000313" key="6">
    <source>
        <dbReference type="EMBL" id="CAG8615714.1"/>
    </source>
</evidence>
<dbReference type="GO" id="GO:0005524">
    <property type="term" value="F:ATP binding"/>
    <property type="evidence" value="ECO:0007669"/>
    <property type="project" value="UniProtKB-KW"/>
</dbReference>
<dbReference type="SUPFAM" id="SSF100950">
    <property type="entry name" value="NagB/RpiA/CoA transferase-like"/>
    <property type="match status" value="1"/>
</dbReference>
<dbReference type="Gene3D" id="3.40.50.10420">
    <property type="entry name" value="NagB/RpiA/CoA transferase-like"/>
    <property type="match status" value="1"/>
</dbReference>
<comment type="similarity">
    <text evidence="1">Belongs to the 5-formyltetrahydrofolate cyclo-ligase family.</text>
</comment>
<dbReference type="InterPro" id="IPR024185">
    <property type="entry name" value="FTHF_cligase-like_sf"/>
</dbReference>
<gene>
    <name evidence="6" type="ORF">DERYTH_LOCUS8375</name>
</gene>
<dbReference type="AlphaFoldDB" id="A0A9N9GP02"/>
<dbReference type="EC" id="6.3.3.2" evidence="5"/>
<comment type="catalytic activity">
    <reaction evidence="4">
        <text>(6S)-5-formyl-5,6,7,8-tetrahydrofolate + ATP = (6R)-5,10-methenyltetrahydrofolate + ADP + phosphate</text>
        <dbReference type="Rhea" id="RHEA:10488"/>
        <dbReference type="ChEBI" id="CHEBI:30616"/>
        <dbReference type="ChEBI" id="CHEBI:43474"/>
        <dbReference type="ChEBI" id="CHEBI:57455"/>
        <dbReference type="ChEBI" id="CHEBI:57457"/>
        <dbReference type="ChEBI" id="CHEBI:456216"/>
        <dbReference type="EC" id="6.3.3.2"/>
    </reaction>
</comment>
<organism evidence="6 7">
    <name type="scientific">Dentiscutata erythropus</name>
    <dbReference type="NCBI Taxonomy" id="1348616"/>
    <lineage>
        <taxon>Eukaryota</taxon>
        <taxon>Fungi</taxon>
        <taxon>Fungi incertae sedis</taxon>
        <taxon>Mucoromycota</taxon>
        <taxon>Glomeromycotina</taxon>
        <taxon>Glomeromycetes</taxon>
        <taxon>Diversisporales</taxon>
        <taxon>Gigasporaceae</taxon>
        <taxon>Dentiscutata</taxon>
    </lineage>
</organism>
<evidence type="ECO:0000256" key="3">
    <source>
        <dbReference type="ARBA" id="ARBA00022840"/>
    </source>
</evidence>
<dbReference type="GO" id="GO:0030272">
    <property type="term" value="F:5-formyltetrahydrofolate cyclo-ligase activity"/>
    <property type="evidence" value="ECO:0007669"/>
    <property type="project" value="UniProtKB-EC"/>
</dbReference>
<reference evidence="6" key="1">
    <citation type="submission" date="2021-06" db="EMBL/GenBank/DDBJ databases">
        <authorList>
            <person name="Kallberg Y."/>
            <person name="Tangrot J."/>
            <person name="Rosling A."/>
        </authorList>
    </citation>
    <scope>NUCLEOTIDE SEQUENCE</scope>
    <source>
        <strain evidence="6">MA453B</strain>
    </source>
</reference>